<proteinExistence type="predicted"/>
<dbReference type="EMBL" id="JAPDOD010000019">
    <property type="protein sequence ID" value="MDA0162538.1"/>
    <property type="molecule type" value="Genomic_DNA"/>
</dbReference>
<dbReference type="Proteomes" id="UP001149140">
    <property type="component" value="Unassembled WGS sequence"/>
</dbReference>
<name>A0A9X3S6A9_9ACTN</name>
<dbReference type="Pfam" id="PF21813">
    <property type="entry name" value="DUF6882"/>
    <property type="match status" value="1"/>
</dbReference>
<evidence type="ECO:0000313" key="2">
    <source>
        <dbReference type="Proteomes" id="UP001149140"/>
    </source>
</evidence>
<organism evidence="1 2">
    <name type="scientific">Solirubrobacter ginsenosidimutans</name>
    <dbReference type="NCBI Taxonomy" id="490573"/>
    <lineage>
        <taxon>Bacteria</taxon>
        <taxon>Bacillati</taxon>
        <taxon>Actinomycetota</taxon>
        <taxon>Thermoleophilia</taxon>
        <taxon>Solirubrobacterales</taxon>
        <taxon>Solirubrobacteraceae</taxon>
        <taxon>Solirubrobacter</taxon>
    </lineage>
</organism>
<gene>
    <name evidence="1" type="ORF">OM076_19850</name>
</gene>
<comment type="caution">
    <text evidence="1">The sequence shown here is derived from an EMBL/GenBank/DDBJ whole genome shotgun (WGS) entry which is preliminary data.</text>
</comment>
<accession>A0A9X3S6A9</accession>
<dbReference type="AlphaFoldDB" id="A0A9X3S6A9"/>
<keyword evidence="2" id="KW-1185">Reference proteome</keyword>
<reference evidence="1" key="1">
    <citation type="submission" date="2022-10" db="EMBL/GenBank/DDBJ databases">
        <title>The WGS of Solirubrobacter ginsenosidimutans DSM 21036.</title>
        <authorList>
            <person name="Jiang Z."/>
        </authorList>
    </citation>
    <scope>NUCLEOTIDE SEQUENCE</scope>
    <source>
        <strain evidence="1">DSM 21036</strain>
    </source>
</reference>
<evidence type="ECO:0000313" key="1">
    <source>
        <dbReference type="EMBL" id="MDA0162538.1"/>
    </source>
</evidence>
<sequence length="177" mass="19548">MSLQSHVDRYAILAFEKQLHAYEVVGDRGWEVDLEAGKIVFDGDLEMGVVLLGTEDDHSWIWGWADPDEDFPDTVVAPGRALGDYGREHDLPPLYEPETDAHGEPLLDRIGVIASGVLALQATYHAPLDGGGRVLFALEHPSLALPPTDTDRLFKIVRESGFVQDWDAALAAYRANR</sequence>
<protein>
    <submittedName>
        <fullName evidence="1">Uncharacterized protein</fullName>
    </submittedName>
</protein>
<dbReference type="InterPro" id="IPR049249">
    <property type="entry name" value="DUF6882"/>
</dbReference>